<evidence type="ECO:0000256" key="5">
    <source>
        <dbReference type="ARBA" id="ARBA00022989"/>
    </source>
</evidence>
<feature type="transmembrane region" description="Helical" evidence="7">
    <location>
        <begin position="154"/>
        <end position="174"/>
    </location>
</feature>
<keyword evidence="10" id="KW-1185">Reference proteome</keyword>
<keyword evidence="4 7" id="KW-0812">Transmembrane</keyword>
<dbReference type="Proteomes" id="UP000563523">
    <property type="component" value="Unassembled WGS sequence"/>
</dbReference>
<dbReference type="Gene3D" id="1.20.81.30">
    <property type="entry name" value="Type II secretion system (T2SS), domain F"/>
    <property type="match status" value="2"/>
</dbReference>
<feature type="transmembrane region" description="Helical" evidence="7">
    <location>
        <begin position="116"/>
        <end position="134"/>
    </location>
</feature>
<feature type="domain" description="Type II secretion system protein GspF" evidence="8">
    <location>
        <begin position="21"/>
        <end position="134"/>
    </location>
</feature>
<comment type="similarity">
    <text evidence="2">Belongs to the GSP F family.</text>
</comment>
<name>A0A850QZ27_9LACO</name>
<evidence type="ECO:0000313" key="9">
    <source>
        <dbReference type="EMBL" id="NVY97094.1"/>
    </source>
</evidence>
<dbReference type="RefSeq" id="WP_176943258.1">
    <property type="nucleotide sequence ID" value="NZ_JABZEC010000008.1"/>
</dbReference>
<protein>
    <submittedName>
        <fullName evidence="9">Type II secretion system F family protein</fullName>
    </submittedName>
</protein>
<gene>
    <name evidence="9" type="ORF">HU830_08165</name>
</gene>
<keyword evidence="3" id="KW-1003">Cell membrane</keyword>
<dbReference type="PANTHER" id="PTHR30012">
    <property type="entry name" value="GENERAL SECRETION PATHWAY PROTEIN"/>
    <property type="match status" value="1"/>
</dbReference>
<dbReference type="Pfam" id="PF00482">
    <property type="entry name" value="T2SSF"/>
    <property type="match status" value="2"/>
</dbReference>
<evidence type="ECO:0000256" key="1">
    <source>
        <dbReference type="ARBA" id="ARBA00004651"/>
    </source>
</evidence>
<evidence type="ECO:0000256" key="4">
    <source>
        <dbReference type="ARBA" id="ARBA00022692"/>
    </source>
</evidence>
<evidence type="ECO:0000256" key="6">
    <source>
        <dbReference type="ARBA" id="ARBA00023136"/>
    </source>
</evidence>
<keyword evidence="5 7" id="KW-1133">Transmembrane helix</keyword>
<comment type="caution">
    <text evidence="9">The sequence shown here is derived from an EMBL/GenBank/DDBJ whole genome shotgun (WGS) entry which is preliminary data.</text>
</comment>
<evidence type="ECO:0000259" key="8">
    <source>
        <dbReference type="Pfam" id="PF00482"/>
    </source>
</evidence>
<organism evidence="9 10">
    <name type="scientific">Bombilactobacillus apium</name>
    <dbReference type="NCBI Taxonomy" id="2675299"/>
    <lineage>
        <taxon>Bacteria</taxon>
        <taxon>Bacillati</taxon>
        <taxon>Bacillota</taxon>
        <taxon>Bacilli</taxon>
        <taxon>Lactobacillales</taxon>
        <taxon>Lactobacillaceae</taxon>
        <taxon>Bombilactobacillus</taxon>
    </lineage>
</organism>
<comment type="subcellular location">
    <subcellularLocation>
        <location evidence="1">Cell membrane</location>
        <topology evidence="1">Multi-pass membrane protein</topology>
    </subcellularLocation>
</comment>
<dbReference type="AlphaFoldDB" id="A0A850QZ27"/>
<evidence type="ECO:0000256" key="7">
    <source>
        <dbReference type="SAM" id="Phobius"/>
    </source>
</evidence>
<dbReference type="InterPro" id="IPR042094">
    <property type="entry name" value="T2SS_GspF_sf"/>
</dbReference>
<feature type="transmembrane region" description="Helical" evidence="7">
    <location>
        <begin position="306"/>
        <end position="327"/>
    </location>
</feature>
<dbReference type="InterPro" id="IPR003004">
    <property type="entry name" value="GspF/PilC"/>
</dbReference>
<dbReference type="GO" id="GO:0005886">
    <property type="term" value="C:plasma membrane"/>
    <property type="evidence" value="ECO:0007669"/>
    <property type="project" value="UniProtKB-SubCell"/>
</dbReference>
<evidence type="ECO:0000256" key="2">
    <source>
        <dbReference type="ARBA" id="ARBA00005745"/>
    </source>
</evidence>
<reference evidence="9 10" key="1">
    <citation type="submission" date="2020-06" db="EMBL/GenBank/DDBJ databases">
        <authorList>
            <person name="Kang J."/>
        </authorList>
    </citation>
    <scope>NUCLEOTIDE SEQUENCE [LARGE SCALE GENOMIC DNA]</scope>
    <source>
        <strain evidence="9 10">DCY120</strain>
    </source>
</reference>
<proteinExistence type="inferred from homology"/>
<evidence type="ECO:0000313" key="10">
    <source>
        <dbReference type="Proteomes" id="UP000563523"/>
    </source>
</evidence>
<accession>A0A850QZ27</accession>
<feature type="domain" description="Type II secretion system protein GspF" evidence="8">
    <location>
        <begin position="207"/>
        <end position="325"/>
    </location>
</feature>
<evidence type="ECO:0000256" key="3">
    <source>
        <dbReference type="ARBA" id="ARBA00022475"/>
    </source>
</evidence>
<sequence length="333" mass="37515">MKKLINNFAVVKLSRRQQPFFLDTLAKLLQNGFALEVALKTLELLLPQQKSVLEQVQKRLQAGASLDLALLPTGISATIISQLAIADVHGNLQQCLQENVQTLLVRQKNRHQIGNLLTYPLFLLGSLGTLLLFLRFEMAEQLPRWHWTANQLWILTAIGGCLGLLVIIQSCWWWRATTLQRALQKTHWPFVGPIYQNYFHSVILSGLATFLKSGLSLQEVLQASQGLPQASLQQQLAAEIQQQLLQGQSLTQIVRRQRLLSKEINVALGLGHTQLQLAAEFQTLGQIKHDRLQQQLQNLINLIQPCLFIIVAGVIFGTYLSILLPIYQMMKGL</sequence>
<dbReference type="PANTHER" id="PTHR30012:SF0">
    <property type="entry name" value="TYPE II SECRETION SYSTEM PROTEIN F-RELATED"/>
    <property type="match status" value="1"/>
</dbReference>
<keyword evidence="6 7" id="KW-0472">Membrane</keyword>
<dbReference type="InterPro" id="IPR018076">
    <property type="entry name" value="T2SS_GspF_dom"/>
</dbReference>
<dbReference type="EMBL" id="JABZEC010000008">
    <property type="protein sequence ID" value="NVY97094.1"/>
    <property type="molecule type" value="Genomic_DNA"/>
</dbReference>